<dbReference type="Proteomes" id="UP000286287">
    <property type="component" value="Unassembled WGS sequence"/>
</dbReference>
<gene>
    <name evidence="2" type="ORF">D3875_03265</name>
</gene>
<dbReference type="AlphaFoldDB" id="A0A418VEP1"/>
<dbReference type="EMBL" id="QYUJ01000009">
    <property type="protein sequence ID" value="RJF74573.1"/>
    <property type="molecule type" value="Genomic_DNA"/>
</dbReference>
<comment type="caution">
    <text evidence="2">The sequence shown here is derived from an EMBL/GenBank/DDBJ whole genome shotgun (WGS) entry which is preliminary data.</text>
</comment>
<sequence>MISSTNYQVSIVFPAKVQSIGINANKQNAIMATIDEYDGRVVYLDALKVGGTATLNFRLLTEGDEYEEKNGKAPPPSAPGARSVNQNRDPLILKVLVDLTDKDHGVLSYTIRKTRTAPAPVAAARPPATAPAPAPVIKRRSTPAPVVRPTRFTGTTSGVTLTVNLTDAARKPENQGFNYKIELTRPAEGKTYSLDTARTTLRVRNVPVADLAISQGAFPITPSAPVTGTLEIPKRVQQQAGPKVLMFAIVEKDSATQTEKRKYVGVILK</sequence>
<evidence type="ECO:0000313" key="2">
    <source>
        <dbReference type="EMBL" id="RJF74573.1"/>
    </source>
</evidence>
<reference evidence="2 3" key="1">
    <citation type="submission" date="2018-09" db="EMBL/GenBank/DDBJ databases">
        <authorList>
            <person name="Zhu H."/>
        </authorList>
    </citation>
    <scope>NUCLEOTIDE SEQUENCE [LARGE SCALE GENOMIC DNA]</scope>
    <source>
        <strain evidence="2 3">K2S05-167</strain>
    </source>
</reference>
<evidence type="ECO:0000313" key="3">
    <source>
        <dbReference type="Proteomes" id="UP000286287"/>
    </source>
</evidence>
<evidence type="ECO:0000256" key="1">
    <source>
        <dbReference type="SAM" id="MobiDB-lite"/>
    </source>
</evidence>
<accession>A0A418VEP1</accession>
<proteinExistence type="predicted"/>
<organism evidence="2 3">
    <name type="scientific">Deinococcus cavernae</name>
    <dbReference type="NCBI Taxonomy" id="2320857"/>
    <lineage>
        <taxon>Bacteria</taxon>
        <taxon>Thermotogati</taxon>
        <taxon>Deinococcota</taxon>
        <taxon>Deinococci</taxon>
        <taxon>Deinococcales</taxon>
        <taxon>Deinococcaceae</taxon>
        <taxon>Deinococcus</taxon>
    </lineage>
</organism>
<name>A0A418VEP1_9DEIO</name>
<keyword evidence="3" id="KW-1185">Reference proteome</keyword>
<protein>
    <submittedName>
        <fullName evidence="2">Uncharacterized protein</fullName>
    </submittedName>
</protein>
<feature type="region of interest" description="Disordered" evidence="1">
    <location>
        <begin position="65"/>
        <end position="85"/>
    </location>
</feature>